<dbReference type="EC" id="2.2.1.7" evidence="5"/>
<dbReference type="InterPro" id="IPR005475">
    <property type="entry name" value="Transketolase-like_Pyr-bd"/>
</dbReference>
<organism evidence="5">
    <name type="scientific">bioreactor metagenome</name>
    <dbReference type="NCBI Taxonomy" id="1076179"/>
    <lineage>
        <taxon>unclassified sequences</taxon>
        <taxon>metagenomes</taxon>
        <taxon>ecological metagenomes</taxon>
    </lineage>
</organism>
<feature type="domain" description="Transketolase-like pyrimidine-binding" evidence="4">
    <location>
        <begin position="14"/>
        <end position="181"/>
    </location>
</feature>
<evidence type="ECO:0000256" key="2">
    <source>
        <dbReference type="ARBA" id="ARBA00007131"/>
    </source>
</evidence>
<dbReference type="CDD" id="cd07033">
    <property type="entry name" value="TPP_PYR_DXS_TK_like"/>
    <property type="match status" value="1"/>
</dbReference>
<dbReference type="SUPFAM" id="SSF52922">
    <property type="entry name" value="TK C-terminal domain-like"/>
    <property type="match status" value="1"/>
</dbReference>
<dbReference type="InterPro" id="IPR033248">
    <property type="entry name" value="Transketolase_C"/>
</dbReference>
<comment type="caution">
    <text evidence="5">The sequence shown here is derived from an EMBL/GenBank/DDBJ whole genome shotgun (WGS) entry which is preliminary data.</text>
</comment>
<evidence type="ECO:0000313" key="5">
    <source>
        <dbReference type="EMBL" id="MPM66122.1"/>
    </source>
</evidence>
<proteinExistence type="inferred from homology"/>
<evidence type="ECO:0000256" key="3">
    <source>
        <dbReference type="ARBA" id="ARBA00023052"/>
    </source>
</evidence>
<dbReference type="EMBL" id="VSSQ01020899">
    <property type="protein sequence ID" value="MPM66122.1"/>
    <property type="molecule type" value="Genomic_DNA"/>
</dbReference>
<protein>
    <submittedName>
        <fullName evidence="5">1-deoxy-D-xylulose-5-phosphate synthase</fullName>
        <ecNumber evidence="5">2.2.1.7</ecNumber>
    </submittedName>
</protein>
<dbReference type="InterPro" id="IPR029061">
    <property type="entry name" value="THDP-binding"/>
</dbReference>
<dbReference type="FunFam" id="3.40.50.970:FF:000129">
    <property type="entry name" value="Transketolase"/>
    <property type="match status" value="1"/>
</dbReference>
<comment type="cofactor">
    <cofactor evidence="1">
        <name>thiamine diphosphate</name>
        <dbReference type="ChEBI" id="CHEBI:58937"/>
    </cofactor>
</comment>
<comment type="similarity">
    <text evidence="2">Belongs to the transketolase family.</text>
</comment>
<dbReference type="GO" id="GO:0008661">
    <property type="term" value="F:1-deoxy-D-xylulose-5-phosphate synthase activity"/>
    <property type="evidence" value="ECO:0007669"/>
    <property type="project" value="UniProtKB-EC"/>
</dbReference>
<sequence>MNIKLIGKHEKDSRASRDAFALPLKEMMAQDKSICYVDCDLMGCVNTKQLQESYPERAFQAGIAEGNAAGVAAGLTATGKKVFLHTFGIFASRRCYDQIYMSAAYAGLPVHVMGSDAGVTAAFNGGTHMPLEDGGMYLNIPESTVLDTADYAQLESVVRQLPGITAGVTYTRFVRKDVMKIYEDGSEFEIGKGVVLHESGNDQAAVITSGIMVDEALKAYEALQAEGISVRVIDMFTWKPLDEELVAKAAKETGAVVTAENHNVTCGLGSAVAKCLARRQPAIQEFVGIQDRFGQVGPQDFLMDEYGLRAADIVSAVKAAIARK</sequence>
<accession>A0A645BLR0</accession>
<dbReference type="InterPro" id="IPR009014">
    <property type="entry name" value="Transketo_C/PFOR_II"/>
</dbReference>
<gene>
    <name evidence="5" type="primary">dxs_74</name>
    <name evidence="5" type="ORF">SDC9_113029</name>
</gene>
<name>A0A645BLR0_9ZZZZ</name>
<evidence type="ECO:0000259" key="4">
    <source>
        <dbReference type="SMART" id="SM00861"/>
    </source>
</evidence>
<keyword evidence="3" id="KW-0786">Thiamine pyrophosphate</keyword>
<dbReference type="Gene3D" id="3.40.50.920">
    <property type="match status" value="1"/>
</dbReference>
<dbReference type="PANTHER" id="PTHR43825">
    <property type="entry name" value="PYRUVATE DEHYDROGENASE E1 COMPONENT"/>
    <property type="match status" value="1"/>
</dbReference>
<dbReference type="InterPro" id="IPR051157">
    <property type="entry name" value="PDH/Transketolase"/>
</dbReference>
<dbReference type="SMART" id="SM00861">
    <property type="entry name" value="Transket_pyr"/>
    <property type="match status" value="1"/>
</dbReference>
<dbReference type="AlphaFoldDB" id="A0A645BLR0"/>
<dbReference type="Gene3D" id="3.40.50.970">
    <property type="match status" value="1"/>
</dbReference>
<reference evidence="5" key="1">
    <citation type="submission" date="2019-08" db="EMBL/GenBank/DDBJ databases">
        <authorList>
            <person name="Kucharzyk K."/>
            <person name="Murdoch R.W."/>
            <person name="Higgins S."/>
            <person name="Loffler F."/>
        </authorList>
    </citation>
    <scope>NUCLEOTIDE SEQUENCE</scope>
</reference>
<evidence type="ECO:0000256" key="1">
    <source>
        <dbReference type="ARBA" id="ARBA00001964"/>
    </source>
</evidence>
<keyword evidence="5" id="KW-0808">Transferase</keyword>
<dbReference type="Pfam" id="PF02779">
    <property type="entry name" value="Transket_pyr"/>
    <property type="match status" value="1"/>
</dbReference>
<dbReference type="SUPFAM" id="SSF52518">
    <property type="entry name" value="Thiamin diphosphate-binding fold (THDP-binding)"/>
    <property type="match status" value="1"/>
</dbReference>
<dbReference type="Pfam" id="PF02780">
    <property type="entry name" value="Transketolase_C"/>
    <property type="match status" value="1"/>
</dbReference>
<dbReference type="PANTHER" id="PTHR43825:SF1">
    <property type="entry name" value="TRANSKETOLASE-LIKE PYRIMIDINE-BINDING DOMAIN-CONTAINING PROTEIN"/>
    <property type="match status" value="1"/>
</dbReference>